<reference evidence="2 3" key="1">
    <citation type="journal article" date="2019" name="Sci. Rep.">
        <title>Orb-weaving spider Araneus ventricosus genome elucidates the spidroin gene catalogue.</title>
        <authorList>
            <person name="Kono N."/>
            <person name="Nakamura H."/>
            <person name="Ohtoshi R."/>
            <person name="Moran D.A.P."/>
            <person name="Shinohara A."/>
            <person name="Yoshida Y."/>
            <person name="Fujiwara M."/>
            <person name="Mori M."/>
            <person name="Tomita M."/>
            <person name="Arakawa K."/>
        </authorList>
    </citation>
    <scope>NUCLEOTIDE SEQUENCE [LARGE SCALE GENOMIC DNA]</scope>
</reference>
<dbReference type="EMBL" id="BGPR01000024">
    <property type="protein sequence ID" value="GBL80959.1"/>
    <property type="molecule type" value="Genomic_DNA"/>
</dbReference>
<organism evidence="2 3">
    <name type="scientific">Araneus ventricosus</name>
    <name type="common">Orbweaver spider</name>
    <name type="synonym">Epeira ventricosa</name>
    <dbReference type="NCBI Taxonomy" id="182803"/>
    <lineage>
        <taxon>Eukaryota</taxon>
        <taxon>Metazoa</taxon>
        <taxon>Ecdysozoa</taxon>
        <taxon>Arthropoda</taxon>
        <taxon>Chelicerata</taxon>
        <taxon>Arachnida</taxon>
        <taxon>Araneae</taxon>
        <taxon>Araneomorphae</taxon>
        <taxon>Entelegynae</taxon>
        <taxon>Araneoidea</taxon>
        <taxon>Araneidae</taxon>
        <taxon>Araneus</taxon>
    </lineage>
</organism>
<evidence type="ECO:0000313" key="2">
    <source>
        <dbReference type="EMBL" id="GBL80959.1"/>
    </source>
</evidence>
<proteinExistence type="predicted"/>
<comment type="caution">
    <text evidence="2">The sequence shown here is derived from an EMBL/GenBank/DDBJ whole genome shotgun (WGS) entry which is preliminary data.</text>
</comment>
<gene>
    <name evidence="2" type="ORF">AVEN_83054_1</name>
</gene>
<protein>
    <submittedName>
        <fullName evidence="2">Uncharacterized protein</fullName>
    </submittedName>
</protein>
<dbReference type="AlphaFoldDB" id="A0A4Y2ANW3"/>
<evidence type="ECO:0000256" key="1">
    <source>
        <dbReference type="SAM" id="MobiDB-lite"/>
    </source>
</evidence>
<feature type="compositionally biased region" description="Basic and acidic residues" evidence="1">
    <location>
        <begin position="44"/>
        <end position="69"/>
    </location>
</feature>
<keyword evidence="3" id="KW-1185">Reference proteome</keyword>
<evidence type="ECO:0000313" key="3">
    <source>
        <dbReference type="Proteomes" id="UP000499080"/>
    </source>
</evidence>
<feature type="region of interest" description="Disordered" evidence="1">
    <location>
        <begin position="28"/>
        <end position="73"/>
    </location>
</feature>
<name>A0A4Y2ANW3_ARAVE</name>
<accession>A0A4Y2ANW3</accession>
<sequence>MEFLEHGKKRPIVKVENLSHLEQMIRNGGIQKKLKSQTQSTDSNLRHQSEGSGKTKDLPTLSPRDEGRNETQIPRMGARGIWLCRILRL</sequence>
<dbReference type="Proteomes" id="UP000499080">
    <property type="component" value="Unassembled WGS sequence"/>
</dbReference>